<dbReference type="CDD" id="cd06222">
    <property type="entry name" value="RNase_H_like"/>
    <property type="match status" value="1"/>
</dbReference>
<dbReference type="SUPFAM" id="SSF53098">
    <property type="entry name" value="Ribonuclease H-like"/>
    <property type="match status" value="1"/>
</dbReference>
<dbReference type="Gene3D" id="3.30.420.10">
    <property type="entry name" value="Ribonuclease H-like superfamily/Ribonuclease H"/>
    <property type="match status" value="1"/>
</dbReference>
<gene>
    <name evidence="3" type="ORF">LUZ62_018652</name>
</gene>
<dbReference type="GO" id="GO:0003676">
    <property type="term" value="F:nucleic acid binding"/>
    <property type="evidence" value="ECO:0007669"/>
    <property type="project" value="InterPro"/>
</dbReference>
<dbReference type="AlphaFoldDB" id="A0AAV8GR64"/>
<reference evidence="3" key="1">
    <citation type="submission" date="2022-08" db="EMBL/GenBank/DDBJ databases">
        <authorList>
            <person name="Marques A."/>
        </authorList>
    </citation>
    <scope>NUCLEOTIDE SEQUENCE</scope>
    <source>
        <strain evidence="3">RhyPub2mFocal</strain>
        <tissue evidence="3">Leaves</tissue>
    </source>
</reference>
<dbReference type="InterPro" id="IPR044730">
    <property type="entry name" value="RNase_H-like_dom_plant"/>
</dbReference>
<feature type="domain" description="Reverse transcriptase zinc-binding" evidence="2">
    <location>
        <begin position="79"/>
        <end position="172"/>
    </location>
</feature>
<dbReference type="InterPro" id="IPR002156">
    <property type="entry name" value="RNaseH_domain"/>
</dbReference>
<dbReference type="Proteomes" id="UP001140206">
    <property type="component" value="Chromosome 1"/>
</dbReference>
<accession>A0AAV8GR64</accession>
<dbReference type="Pfam" id="PF13966">
    <property type="entry name" value="zf-RVT"/>
    <property type="match status" value="1"/>
</dbReference>
<comment type="caution">
    <text evidence="3">The sequence shown here is derived from an EMBL/GenBank/DDBJ whole genome shotgun (WGS) entry which is preliminary data.</text>
</comment>
<dbReference type="PANTHER" id="PTHR47074">
    <property type="entry name" value="BNAC02G40300D PROTEIN"/>
    <property type="match status" value="1"/>
</dbReference>
<organism evidence="3 4">
    <name type="scientific">Rhynchospora pubera</name>
    <dbReference type="NCBI Taxonomy" id="906938"/>
    <lineage>
        <taxon>Eukaryota</taxon>
        <taxon>Viridiplantae</taxon>
        <taxon>Streptophyta</taxon>
        <taxon>Embryophyta</taxon>
        <taxon>Tracheophyta</taxon>
        <taxon>Spermatophyta</taxon>
        <taxon>Magnoliopsida</taxon>
        <taxon>Liliopsida</taxon>
        <taxon>Poales</taxon>
        <taxon>Cyperaceae</taxon>
        <taxon>Cyperoideae</taxon>
        <taxon>Rhynchosporeae</taxon>
        <taxon>Rhynchospora</taxon>
    </lineage>
</organism>
<evidence type="ECO:0000313" key="3">
    <source>
        <dbReference type="EMBL" id="KAJ4806086.1"/>
    </source>
</evidence>
<evidence type="ECO:0000259" key="1">
    <source>
        <dbReference type="Pfam" id="PF13456"/>
    </source>
</evidence>
<protein>
    <submittedName>
        <fullName evidence="3">Ribonuclease H-like superfamily protein</fullName>
    </submittedName>
</protein>
<feature type="domain" description="RNase H type-1" evidence="1">
    <location>
        <begin position="276"/>
        <end position="399"/>
    </location>
</feature>
<dbReference type="PANTHER" id="PTHR47074:SF49">
    <property type="entry name" value="POLYNUCLEOTIDYL TRANSFERASE, RIBONUCLEASE H-LIKE SUPERFAMILY PROTEIN"/>
    <property type="match status" value="1"/>
</dbReference>
<dbReference type="Pfam" id="PF13456">
    <property type="entry name" value="RVT_3"/>
    <property type="match status" value="1"/>
</dbReference>
<dbReference type="InterPro" id="IPR036397">
    <property type="entry name" value="RNaseH_sf"/>
</dbReference>
<evidence type="ECO:0000259" key="2">
    <source>
        <dbReference type="Pfam" id="PF13966"/>
    </source>
</evidence>
<dbReference type="GO" id="GO:0004523">
    <property type="term" value="F:RNA-DNA hybrid ribonuclease activity"/>
    <property type="evidence" value="ECO:0007669"/>
    <property type="project" value="InterPro"/>
</dbReference>
<dbReference type="InterPro" id="IPR052929">
    <property type="entry name" value="RNase_H-like_EbsB-rel"/>
</dbReference>
<dbReference type="EMBL" id="JAMFTS010000001">
    <property type="protein sequence ID" value="KAJ4806086.1"/>
    <property type="molecule type" value="Genomic_DNA"/>
</dbReference>
<keyword evidence="4" id="KW-1185">Reference proteome</keyword>
<name>A0AAV8GR64_9POAL</name>
<evidence type="ECO:0000313" key="4">
    <source>
        <dbReference type="Proteomes" id="UP001140206"/>
    </source>
</evidence>
<proteinExistence type="predicted"/>
<dbReference type="InterPro" id="IPR012337">
    <property type="entry name" value="RNaseH-like_sf"/>
</dbReference>
<dbReference type="InterPro" id="IPR026960">
    <property type="entry name" value="RVT-Znf"/>
</dbReference>
<sequence>MAQPWHDMWMHYKPQNAAQRKMKVADLVNENGIGWDTNKLIQLFGFHGALYIAIKFSQGPIQSHRQDRLIFTPQKNGQFTIKGAYKLLLQKDGYSSTAPQLPHNLCHFIWSSNCVLPRARLFTWRAMKEAIAVDSVIATRISKSPSGCSLCGHSDESTVHVLFKCPHAQPVWRLSQFNLSTDNLPNRMVPLMTFLLNNVDHSQYSMLINIMWVIWKDRCKRVFEGKRTNPQVTLASALNWMITMEKAQFTLGTSFYKRPNDSDDMQVAADFHCWIDASWSHADSQGTGMAYILFDREGILVQYQLTDGQAYSPFHAELLSLKMALLNVMDKGILNCAFYTDCLDLQRVIAGKDSPESVEWRSYYDVLEVIALWKKHSAFICTHVNRGKNELADSLAKYARIRGVCTLDFTFPLFHLSVM</sequence>